<dbReference type="InterPro" id="IPR018376">
    <property type="entry name" value="Enoyl-CoA_hyd/isom_CS"/>
</dbReference>
<dbReference type="PATRIC" id="fig|1280952.3.peg.2644"/>
<feature type="region of interest" description="Disordered" evidence="2">
    <location>
        <begin position="234"/>
        <end position="259"/>
    </location>
</feature>
<name>A0A059F9F1_9PROT</name>
<organism evidence="3 4">
    <name type="scientific">Hyphomonas jannaschiana VP2</name>
    <dbReference type="NCBI Taxonomy" id="1280952"/>
    <lineage>
        <taxon>Bacteria</taxon>
        <taxon>Pseudomonadati</taxon>
        <taxon>Pseudomonadota</taxon>
        <taxon>Alphaproteobacteria</taxon>
        <taxon>Hyphomonadales</taxon>
        <taxon>Hyphomonadaceae</taxon>
        <taxon>Hyphomonas</taxon>
    </lineage>
</organism>
<dbReference type="Proteomes" id="UP000024816">
    <property type="component" value="Unassembled WGS sequence"/>
</dbReference>
<dbReference type="InterPro" id="IPR029045">
    <property type="entry name" value="ClpP/crotonase-like_dom_sf"/>
</dbReference>
<dbReference type="GO" id="GO:0016853">
    <property type="term" value="F:isomerase activity"/>
    <property type="evidence" value="ECO:0007669"/>
    <property type="project" value="UniProtKB-KW"/>
</dbReference>
<dbReference type="EMBL" id="ARYJ01000009">
    <property type="protein sequence ID" value="KCZ87163.1"/>
    <property type="molecule type" value="Genomic_DNA"/>
</dbReference>
<dbReference type="RefSeq" id="WP_035583119.1">
    <property type="nucleotide sequence ID" value="NZ_ARYJ01000009.1"/>
</dbReference>
<sequence>MTHTITVRDLGHVTEVVFSNPPNNHANVALLREIGETLLALDAKPECRAIVLASEGKAFCAGADLANDESGGGVGGSGDDPVREFYDQALRIYEAKKPVVAAIQGAAVGAGLGLAVSADFRVAAPEARFVANFTRLAFHPGFALSATLPRLLGQQNAALMLLTSRRIKGEEALAMGLADELVPLTEVRNAAHKLAAEIAEGGPLGVMATRRTLRTGLYETVRDTLAHEHEEQWKLRETEDHQEGIRSVAERRPGNFKGR</sequence>
<proteinExistence type="inferred from homology"/>
<dbReference type="OrthoDB" id="9777711at2"/>
<evidence type="ECO:0000313" key="4">
    <source>
        <dbReference type="Proteomes" id="UP000024816"/>
    </source>
</evidence>
<evidence type="ECO:0000256" key="1">
    <source>
        <dbReference type="RuleBase" id="RU003707"/>
    </source>
</evidence>
<dbReference type="SUPFAM" id="SSF52096">
    <property type="entry name" value="ClpP/crotonase"/>
    <property type="match status" value="1"/>
</dbReference>
<dbReference type="Gene3D" id="3.90.226.10">
    <property type="entry name" value="2-enoyl-CoA Hydratase, Chain A, domain 1"/>
    <property type="match status" value="1"/>
</dbReference>
<dbReference type="PANTHER" id="PTHR43459:SF1">
    <property type="entry name" value="EG:BACN32G11.4 PROTEIN"/>
    <property type="match status" value="1"/>
</dbReference>
<dbReference type="CDD" id="cd06558">
    <property type="entry name" value="crotonase-like"/>
    <property type="match status" value="1"/>
</dbReference>
<keyword evidence="4" id="KW-1185">Reference proteome</keyword>
<dbReference type="eggNOG" id="COG1024">
    <property type="taxonomic scope" value="Bacteria"/>
</dbReference>
<protein>
    <submittedName>
        <fullName evidence="3">Enoyl-CoA hydratase/isomerase</fullName>
    </submittedName>
</protein>
<reference evidence="3 4" key="1">
    <citation type="journal article" date="2014" name="Antonie Van Leeuwenhoek">
        <title>Hyphomonas beringensis sp. nov. and Hyphomonas chukchiensis sp. nov., isolated from surface seawater of the Bering Sea and Chukchi Sea.</title>
        <authorList>
            <person name="Li C."/>
            <person name="Lai Q."/>
            <person name="Li G."/>
            <person name="Dong C."/>
            <person name="Wang J."/>
            <person name="Liao Y."/>
            <person name="Shao Z."/>
        </authorList>
    </citation>
    <scope>NUCLEOTIDE SEQUENCE [LARGE SCALE GENOMIC DNA]</scope>
    <source>
        <strain evidence="3 4">VP2</strain>
    </source>
</reference>
<gene>
    <name evidence="3" type="ORF">HJA_13215</name>
</gene>
<dbReference type="Pfam" id="PF00378">
    <property type="entry name" value="ECH_1"/>
    <property type="match status" value="1"/>
</dbReference>
<evidence type="ECO:0000256" key="2">
    <source>
        <dbReference type="SAM" id="MobiDB-lite"/>
    </source>
</evidence>
<dbReference type="AlphaFoldDB" id="A0A059F9F1"/>
<dbReference type="PROSITE" id="PS00166">
    <property type="entry name" value="ENOYL_COA_HYDRATASE"/>
    <property type="match status" value="1"/>
</dbReference>
<feature type="compositionally biased region" description="Basic and acidic residues" evidence="2">
    <location>
        <begin position="234"/>
        <end position="253"/>
    </location>
</feature>
<evidence type="ECO:0000313" key="3">
    <source>
        <dbReference type="EMBL" id="KCZ87163.1"/>
    </source>
</evidence>
<dbReference type="InterPro" id="IPR001753">
    <property type="entry name" value="Enoyl-CoA_hydra/iso"/>
</dbReference>
<accession>A0A059F9F1</accession>
<dbReference type="STRING" id="1280952.HJA_13215"/>
<comment type="caution">
    <text evidence="3">The sequence shown here is derived from an EMBL/GenBank/DDBJ whole genome shotgun (WGS) entry which is preliminary data.</text>
</comment>
<dbReference type="PANTHER" id="PTHR43459">
    <property type="entry name" value="ENOYL-COA HYDRATASE"/>
    <property type="match status" value="1"/>
</dbReference>
<keyword evidence="3" id="KW-0413">Isomerase</keyword>
<comment type="similarity">
    <text evidence="1">Belongs to the enoyl-CoA hydratase/isomerase family.</text>
</comment>